<dbReference type="Proteomes" id="UP000646365">
    <property type="component" value="Unassembled WGS sequence"/>
</dbReference>
<reference evidence="2" key="1">
    <citation type="journal article" date="2014" name="Int. J. Syst. Evol. Microbiol.">
        <title>Complete genome sequence of Corynebacterium casei LMG S-19264T (=DSM 44701T), isolated from a smear-ripened cheese.</title>
        <authorList>
            <consortium name="US DOE Joint Genome Institute (JGI-PGF)"/>
            <person name="Walter F."/>
            <person name="Albersmeier A."/>
            <person name="Kalinowski J."/>
            <person name="Ruckert C."/>
        </authorList>
    </citation>
    <scope>NUCLEOTIDE SEQUENCE</scope>
    <source>
        <strain evidence="2">CGMCC 1.15725</strain>
    </source>
</reference>
<evidence type="ECO:0000313" key="3">
    <source>
        <dbReference type="Proteomes" id="UP000646365"/>
    </source>
</evidence>
<gene>
    <name evidence="2" type="ORF">GCM10011611_62220</name>
</gene>
<keyword evidence="3" id="KW-1185">Reference proteome</keyword>
<dbReference type="AlphaFoldDB" id="A0A8J2Z0Z4"/>
<sequence length="122" mass="13704">MHAADADLEPDLVRIGRVARRRRVRPGCMSQQRKDGNQRPVPKGVGPKEAACRSSTVPDDHFHVSVPAAAAPRSAWDQTSDINWGAIYRFPRRGCKWRLARDRPGFYGSPSFACAPMRRHPE</sequence>
<proteinExistence type="predicted"/>
<reference evidence="2" key="2">
    <citation type="submission" date="2020-09" db="EMBL/GenBank/DDBJ databases">
        <authorList>
            <person name="Sun Q."/>
            <person name="Zhou Y."/>
        </authorList>
    </citation>
    <scope>NUCLEOTIDE SEQUENCE</scope>
    <source>
        <strain evidence="2">CGMCC 1.15725</strain>
    </source>
</reference>
<dbReference type="EMBL" id="BMJQ01000025">
    <property type="protein sequence ID" value="GGF47329.1"/>
    <property type="molecule type" value="Genomic_DNA"/>
</dbReference>
<feature type="region of interest" description="Disordered" evidence="1">
    <location>
        <begin position="23"/>
        <end position="58"/>
    </location>
</feature>
<evidence type="ECO:0000313" key="2">
    <source>
        <dbReference type="EMBL" id="GGF47329.1"/>
    </source>
</evidence>
<accession>A0A8J2Z0Z4</accession>
<protein>
    <submittedName>
        <fullName evidence="2">Uncharacterized protein</fullName>
    </submittedName>
</protein>
<name>A0A8J2Z0Z4_9PROT</name>
<comment type="caution">
    <text evidence="2">The sequence shown here is derived from an EMBL/GenBank/DDBJ whole genome shotgun (WGS) entry which is preliminary data.</text>
</comment>
<organism evidence="2 3">
    <name type="scientific">Aliidongia dinghuensis</name>
    <dbReference type="NCBI Taxonomy" id="1867774"/>
    <lineage>
        <taxon>Bacteria</taxon>
        <taxon>Pseudomonadati</taxon>
        <taxon>Pseudomonadota</taxon>
        <taxon>Alphaproteobacteria</taxon>
        <taxon>Rhodospirillales</taxon>
        <taxon>Dongiaceae</taxon>
        <taxon>Aliidongia</taxon>
    </lineage>
</organism>
<evidence type="ECO:0000256" key="1">
    <source>
        <dbReference type="SAM" id="MobiDB-lite"/>
    </source>
</evidence>